<dbReference type="GO" id="GO:0006310">
    <property type="term" value="P:DNA recombination"/>
    <property type="evidence" value="ECO:0007669"/>
    <property type="project" value="InterPro"/>
</dbReference>
<name>A0A133VNS1_9EURY</name>
<dbReference type="SUPFAM" id="SSF56091">
    <property type="entry name" value="DNA ligase/mRNA capping enzyme, catalytic domain"/>
    <property type="match status" value="1"/>
</dbReference>
<dbReference type="InterPro" id="IPR012310">
    <property type="entry name" value="DNA_ligase_ATP-dep_cent"/>
</dbReference>
<dbReference type="GO" id="GO:0006273">
    <property type="term" value="P:lagging strand elongation"/>
    <property type="evidence" value="ECO:0007669"/>
    <property type="project" value="TreeGrafter"/>
</dbReference>
<organism evidence="3 4">
    <name type="scientific">candidate division MSBL1 archaeon SCGC-AAA385D11</name>
    <dbReference type="NCBI Taxonomy" id="1698286"/>
    <lineage>
        <taxon>Archaea</taxon>
        <taxon>Methanobacteriati</taxon>
        <taxon>Methanobacteriota</taxon>
        <taxon>candidate division MSBL1</taxon>
    </lineage>
</organism>
<feature type="domain" description="ATP-dependent DNA ligase family profile" evidence="2">
    <location>
        <begin position="9"/>
        <end position="107"/>
    </location>
</feature>
<dbReference type="EMBL" id="LHYK01000012">
    <property type="protein sequence ID" value="KXB08094.1"/>
    <property type="molecule type" value="Genomic_DNA"/>
</dbReference>
<dbReference type="GO" id="GO:0003910">
    <property type="term" value="F:DNA ligase (ATP) activity"/>
    <property type="evidence" value="ECO:0007669"/>
    <property type="project" value="InterPro"/>
</dbReference>
<evidence type="ECO:0000313" key="4">
    <source>
        <dbReference type="Proteomes" id="UP000070256"/>
    </source>
</evidence>
<dbReference type="InterPro" id="IPR050191">
    <property type="entry name" value="ATP-dep_DNA_ligase"/>
</dbReference>
<dbReference type="SUPFAM" id="SSF50249">
    <property type="entry name" value="Nucleic acid-binding proteins"/>
    <property type="match status" value="1"/>
</dbReference>
<dbReference type="GO" id="GO:0006281">
    <property type="term" value="P:DNA repair"/>
    <property type="evidence" value="ECO:0007669"/>
    <property type="project" value="InterPro"/>
</dbReference>
<keyword evidence="1" id="KW-0436">Ligase</keyword>
<dbReference type="PANTHER" id="PTHR45674">
    <property type="entry name" value="DNA LIGASE 1/3 FAMILY MEMBER"/>
    <property type="match status" value="1"/>
</dbReference>
<dbReference type="Proteomes" id="UP000070256">
    <property type="component" value="Unassembled WGS sequence"/>
</dbReference>
<comment type="caution">
    <text evidence="3">The sequence shown here is derived from an EMBL/GenBank/DDBJ whole genome shotgun (WGS) entry which is preliminary data.</text>
</comment>
<gene>
    <name evidence="3" type="ORF">AKJ58_00900</name>
</gene>
<evidence type="ECO:0000259" key="2">
    <source>
        <dbReference type="PROSITE" id="PS50160"/>
    </source>
</evidence>
<evidence type="ECO:0000256" key="1">
    <source>
        <dbReference type="ARBA" id="ARBA00022598"/>
    </source>
</evidence>
<dbReference type="AlphaFoldDB" id="A0A133VNS1"/>
<dbReference type="Gene3D" id="2.40.50.140">
    <property type="entry name" value="Nucleic acid-binding proteins"/>
    <property type="match status" value="1"/>
</dbReference>
<dbReference type="Gene3D" id="3.30.470.30">
    <property type="entry name" value="DNA ligase/mRNA capping enzyme"/>
    <property type="match status" value="1"/>
</dbReference>
<dbReference type="InterPro" id="IPR012340">
    <property type="entry name" value="NA-bd_OB-fold"/>
</dbReference>
<proteinExistence type="predicted"/>
<dbReference type="PROSITE" id="PS50160">
    <property type="entry name" value="DNA_LIGASE_A3"/>
    <property type="match status" value="1"/>
</dbReference>
<keyword evidence="4" id="KW-1185">Reference proteome</keyword>
<dbReference type="Pfam" id="PF01068">
    <property type="entry name" value="DNA_ligase_A_M"/>
    <property type="match status" value="1"/>
</dbReference>
<dbReference type="PANTHER" id="PTHR45674:SF7">
    <property type="entry name" value="DNA LIGASE"/>
    <property type="match status" value="1"/>
</dbReference>
<dbReference type="Pfam" id="PF04679">
    <property type="entry name" value="DNA_ligase_A_C"/>
    <property type="match status" value="1"/>
</dbReference>
<accession>A0A133VNS1</accession>
<dbReference type="InterPro" id="IPR012309">
    <property type="entry name" value="DNA_ligase_ATP-dep_C"/>
</dbReference>
<dbReference type="GO" id="GO:0005524">
    <property type="term" value="F:ATP binding"/>
    <property type="evidence" value="ECO:0007669"/>
    <property type="project" value="InterPro"/>
</dbReference>
<reference evidence="3 4" key="1">
    <citation type="journal article" date="2016" name="Sci. Rep.">
        <title>Metabolic traits of an uncultured archaeal lineage -MSBL1- from brine pools of the Red Sea.</title>
        <authorList>
            <person name="Mwirichia R."/>
            <person name="Alam I."/>
            <person name="Rashid M."/>
            <person name="Vinu M."/>
            <person name="Ba-Alawi W."/>
            <person name="Anthony Kamau A."/>
            <person name="Kamanda Ngugi D."/>
            <person name="Goker M."/>
            <person name="Klenk H.P."/>
            <person name="Bajic V."/>
            <person name="Stingl U."/>
        </authorList>
    </citation>
    <scope>NUCLEOTIDE SEQUENCE [LARGE SCALE GENOMIC DNA]</scope>
    <source>
        <strain evidence="3">SCGC-AAA385D11</strain>
    </source>
</reference>
<evidence type="ECO:0000313" key="3">
    <source>
        <dbReference type="EMBL" id="KXB08094.1"/>
    </source>
</evidence>
<protein>
    <recommendedName>
        <fullName evidence="2">ATP-dependent DNA ligase family profile domain-containing protein</fullName>
    </recommendedName>
</protein>
<sequence>MRSLGIEELRDRIGKLESELSSLMFTRRIRSGNVDEIEKFYEECVERGNEGIIAKNLESKYHPGERGKDWLKLKKAGETLDFVVTRAEYGHGKRHKWLSDYYLAAYDENEREFKEIGKTYKGLTDEEIREMTKKLEKLRVSESGRTLKVEPKIVLEVEYSNIFSGESSSYDAGYSLRFARIKGIREDLNPEDASTLSKVSELAESEK</sequence>